<proteinExistence type="predicted"/>
<dbReference type="InterPro" id="IPR013783">
    <property type="entry name" value="Ig-like_fold"/>
</dbReference>
<dbReference type="RefSeq" id="WP_002703154.1">
    <property type="nucleotide sequence ID" value="NZ_AAWS01000052.1"/>
</dbReference>
<evidence type="ECO:0000256" key="1">
    <source>
        <dbReference type="SAM" id="SignalP"/>
    </source>
</evidence>
<dbReference type="NCBIfam" id="TIGR04131">
    <property type="entry name" value="Bac_Flav_CTERM"/>
    <property type="match status" value="1"/>
</dbReference>
<reference evidence="3 4" key="1">
    <citation type="submission" date="2007-01" db="EMBL/GenBank/DDBJ databases">
        <authorList>
            <person name="Haygood M."/>
            <person name="Podell S."/>
            <person name="Anderson C."/>
            <person name="Hopkinson B."/>
            <person name="Roe K."/>
            <person name="Barbeau K."/>
            <person name="Gaasterland T."/>
            <person name="Ferriera S."/>
            <person name="Johnson J."/>
            <person name="Kravitz S."/>
            <person name="Beeson K."/>
            <person name="Sutton G."/>
            <person name="Rogers Y.-H."/>
            <person name="Friedman R."/>
            <person name="Frazier M."/>
            <person name="Venter J.C."/>
        </authorList>
    </citation>
    <scope>NUCLEOTIDE SEQUENCE [LARGE SCALE GENOMIC DNA]</scope>
    <source>
        <strain evidence="3 4">ATCC 23134</strain>
    </source>
</reference>
<dbReference type="SUPFAM" id="SSF63829">
    <property type="entry name" value="Calcium-dependent phosphotriesterase"/>
    <property type="match status" value="1"/>
</dbReference>
<dbReference type="SUPFAM" id="SSF49299">
    <property type="entry name" value="PKD domain"/>
    <property type="match status" value="2"/>
</dbReference>
<organism evidence="3 4">
    <name type="scientific">Microscilla marina ATCC 23134</name>
    <dbReference type="NCBI Taxonomy" id="313606"/>
    <lineage>
        <taxon>Bacteria</taxon>
        <taxon>Pseudomonadati</taxon>
        <taxon>Bacteroidota</taxon>
        <taxon>Cytophagia</taxon>
        <taxon>Cytophagales</taxon>
        <taxon>Microscillaceae</taxon>
        <taxon>Microscilla</taxon>
    </lineage>
</organism>
<feature type="signal peptide" evidence="1">
    <location>
        <begin position="1"/>
        <end position="23"/>
    </location>
</feature>
<sequence>MKTLHNYLIVLCLLVCCVFRTHAQVEPAPYSVWYFGQNAGFSFDKKNSTDYSGLTLRLDGAVQSIEACSSIADSAGNLQFYTDGLQVWNKLHQVMTNGADLKGNNSASQSVMILPKPKTTHIYYVFTIAQGVSGNDMFYSVVDMSRHNGLGEVIQKNVLMRSNMTERVTATLNNNGDDYWVMAHEANSDRFFAFALDSTGINTANPIISVVGSKHVGTCGSIGYMKVRCNKLAVAITNCATATTNDRVEVFNFNNSNGRVTRHERTYKIPNAYGVEFSTTAKYLFVSGWHGGNLFRIDLSKTPFNPTAVLRIATSNTYGTLGENNSFGALMMGPDRKIYVAKNNSGFLGAINEFGVYQDNIVSLGGKKSRFGLPNIPQFICECDMGISKIEIPQVDIEDPPRSLCINSSIQFNGKETTIEGYSGLISDDVRWDFGDPRKDSLGNASIKNPAFHAYQFPGVYTVKLYRKCFGKELLVAIRSILVNDCAAITAYPLCINSDSTKFIVADSNFVQSIVWDFGDPTSGVHNTSTLVNPKHKYHQPGTYEVSVRVVYKSGYRNTYKRFITIYDAPKFDLGPNINTCNGDKIPTFYQACQFQFSPHRDKYKWHDGSDKCYYFVKPTDNFVALTIGEEPCATTDTVWFLGDFLTLGPDQQICPGDSVILRANGPWESYLWHDGSTDSIFVAKTTGRYTLTASRAGCTATASVKVEVVVPPSSGFPPDTTICPPQNMVFLDASQSDTTVTYLWSTGDTTAYNLIQNTGTYWVDITKGKCKRRDSIDVNIVRPIDLPDTLFSCAADSVTRLDAYVGLPGATYAWSNGSTDSVIVVKQKGWYKVTASYKGCVQTDSTFLDFSNAPIVDIGKDTVVCSGKPFIVDAFVAGKKYTYEWNTGVNTSFIEIKTSGVYTVTVSNDTCKTMKSIQVTIPSLDLGRDRTVCDDAIVYVSPQTVISGATYSWNTLQTGDSIRVLPPGGQIIATMTYQGCTLTDTVNITMVPKPTIDLGNDTTLCDPTQPLVLSTGVTGTDIRYLWSNGNTTPTLTADTSGVYWVEVRQGDCPVYDTITINYLEIKFPKDTTVCQNQPVALDASQPLPATYRWQDGSTLPIFFAQNAGTYWVDITMGNCSRRDTVKVNLVAAPGLNLGQDTVICGNQPLVLTSGNPATVWSTGVIGSNIIVDATGTYSATIAVGGCIVTDDIKVTYLNASAFDLGTNQTICDQSNYVIDATKGLHPGIDQSMVTYLWAGDNSTKSFKHVTQDGWYKVKVSFNSSCSFEITDSVYVSFGTSPAVNLGNDRFLCQGEALRLDATSSLANVNYLWQDGSQSATYTVTRSGTYWVQVNNNGCITTDSVKVVYSNDFSLGGDRVICGQQTVLLNAFVQGATRYLWHDGSTQPYYQVTQTGTYWVEISNGTCNTRDSVYIEYVPQPSISLGADTIVCNATKYTIHVSPKEAGVSYVWNNGSTADSLQINKSGWYWVDATRNTCKNRDSVFVFLPSVYLSLGSDTTICAGTELGLGNLPVDGLTYHWSTGSTASMITVTKAGDYFLEVNMASCIFRDRVKVTVRECDPETDNLFIPNIITPNNDSKNDQFVIEGISNKGWALEIYNRWGSLVYQTGNYKNNWSGGGLPSGMYYYHLKHPQKTDKRYKGWLKILR</sequence>
<protein>
    <submittedName>
        <fullName evidence="3">PKD domain protein</fullName>
    </submittedName>
</protein>
<keyword evidence="1" id="KW-0732">Signal</keyword>
<dbReference type="eggNOG" id="COG3386">
    <property type="taxonomic scope" value="Bacteria"/>
</dbReference>
<dbReference type="OrthoDB" id="9765926at2"/>
<comment type="caution">
    <text evidence="3">The sequence shown here is derived from an EMBL/GenBank/DDBJ whole genome shotgun (WGS) entry which is preliminary data.</text>
</comment>
<name>A1ZWH7_MICM2</name>
<feature type="chain" id="PRO_5002642280" evidence="1">
    <location>
        <begin position="24"/>
        <end position="1648"/>
    </location>
</feature>
<accession>A1ZWH7</accession>
<dbReference type="InterPro" id="IPR026341">
    <property type="entry name" value="T9SS_type_B"/>
</dbReference>
<dbReference type="CDD" id="cd00146">
    <property type="entry name" value="PKD"/>
    <property type="match status" value="1"/>
</dbReference>
<dbReference type="InterPro" id="IPR035986">
    <property type="entry name" value="PKD_dom_sf"/>
</dbReference>
<feature type="domain" description="PKD" evidence="2">
    <location>
        <begin position="431"/>
        <end position="465"/>
    </location>
</feature>
<dbReference type="Pfam" id="PF18911">
    <property type="entry name" value="PKD_4"/>
    <property type="match status" value="1"/>
</dbReference>
<dbReference type="EMBL" id="AAWS01000052">
    <property type="protein sequence ID" value="EAY25217.1"/>
    <property type="molecule type" value="Genomic_DNA"/>
</dbReference>
<dbReference type="Proteomes" id="UP000004095">
    <property type="component" value="Unassembled WGS sequence"/>
</dbReference>
<evidence type="ECO:0000313" key="3">
    <source>
        <dbReference type="EMBL" id="EAY25217.1"/>
    </source>
</evidence>
<dbReference type="InterPro" id="IPR000601">
    <property type="entry name" value="PKD_dom"/>
</dbReference>
<dbReference type="eggNOG" id="COG3291">
    <property type="taxonomic scope" value="Bacteria"/>
</dbReference>
<evidence type="ECO:0000259" key="2">
    <source>
        <dbReference type="PROSITE" id="PS50093"/>
    </source>
</evidence>
<gene>
    <name evidence="3" type="ORF">M23134_07954</name>
</gene>
<dbReference type="Pfam" id="PF13585">
    <property type="entry name" value="CHU_C"/>
    <property type="match status" value="1"/>
</dbReference>
<evidence type="ECO:0000313" key="4">
    <source>
        <dbReference type="Proteomes" id="UP000004095"/>
    </source>
</evidence>
<feature type="domain" description="PKD" evidence="2">
    <location>
        <begin position="516"/>
        <end position="566"/>
    </location>
</feature>
<dbReference type="PROSITE" id="PS50093">
    <property type="entry name" value="PKD"/>
    <property type="match status" value="2"/>
</dbReference>
<keyword evidence="4" id="KW-1185">Reference proteome</keyword>
<dbReference type="Gene3D" id="2.60.40.10">
    <property type="entry name" value="Immunoglobulins"/>
    <property type="match status" value="2"/>
</dbReference>